<dbReference type="Proteomes" id="UP000761264">
    <property type="component" value="Unassembled WGS sequence"/>
</dbReference>
<reference evidence="6" key="1">
    <citation type="submission" date="2020-03" db="EMBL/GenBank/DDBJ databases">
        <title>Genome of Pelagibius litoralis DSM 21314T.</title>
        <authorList>
            <person name="Wang G."/>
        </authorList>
    </citation>
    <scope>NUCLEOTIDE SEQUENCE</scope>
    <source>
        <strain evidence="6">DSM 21314</strain>
    </source>
</reference>
<dbReference type="InterPro" id="IPR058163">
    <property type="entry name" value="LysR-type_TF_proteobact-type"/>
</dbReference>
<evidence type="ECO:0000256" key="3">
    <source>
        <dbReference type="ARBA" id="ARBA00023125"/>
    </source>
</evidence>
<gene>
    <name evidence="6" type="ORF">HBA54_24210</name>
</gene>
<dbReference type="InterPro" id="IPR036388">
    <property type="entry name" value="WH-like_DNA-bd_sf"/>
</dbReference>
<comment type="similarity">
    <text evidence="1">Belongs to the LysR transcriptional regulatory family.</text>
</comment>
<keyword evidence="7" id="KW-1185">Reference proteome</keyword>
<dbReference type="RefSeq" id="WP_167229679.1">
    <property type="nucleotide sequence ID" value="NZ_JAAQPH010000025.1"/>
</dbReference>
<dbReference type="InterPro" id="IPR000847">
    <property type="entry name" value="LysR_HTH_N"/>
</dbReference>
<dbReference type="GO" id="GO:0006351">
    <property type="term" value="P:DNA-templated transcription"/>
    <property type="evidence" value="ECO:0007669"/>
    <property type="project" value="TreeGrafter"/>
</dbReference>
<accession>A0A967F2B3</accession>
<evidence type="ECO:0000256" key="4">
    <source>
        <dbReference type="ARBA" id="ARBA00023163"/>
    </source>
</evidence>
<dbReference type="Pfam" id="PF00126">
    <property type="entry name" value="HTH_1"/>
    <property type="match status" value="1"/>
</dbReference>
<dbReference type="PROSITE" id="PS50931">
    <property type="entry name" value="HTH_LYSR"/>
    <property type="match status" value="1"/>
</dbReference>
<evidence type="ECO:0000313" key="6">
    <source>
        <dbReference type="EMBL" id="NIA71702.1"/>
    </source>
</evidence>
<dbReference type="PANTHER" id="PTHR30537:SF79">
    <property type="entry name" value="TRANSCRIPTIONAL REGULATOR-RELATED"/>
    <property type="match status" value="1"/>
</dbReference>
<feature type="domain" description="HTH lysR-type" evidence="5">
    <location>
        <begin position="1"/>
        <end position="61"/>
    </location>
</feature>
<dbReference type="SUPFAM" id="SSF46785">
    <property type="entry name" value="Winged helix' DNA-binding domain"/>
    <property type="match status" value="1"/>
</dbReference>
<keyword evidence="3" id="KW-0238">DNA-binding</keyword>
<dbReference type="FunFam" id="1.10.10.10:FF:000001">
    <property type="entry name" value="LysR family transcriptional regulator"/>
    <property type="match status" value="1"/>
</dbReference>
<dbReference type="GO" id="GO:0003700">
    <property type="term" value="F:DNA-binding transcription factor activity"/>
    <property type="evidence" value="ECO:0007669"/>
    <property type="project" value="InterPro"/>
</dbReference>
<dbReference type="PANTHER" id="PTHR30537">
    <property type="entry name" value="HTH-TYPE TRANSCRIPTIONAL REGULATOR"/>
    <property type="match status" value="1"/>
</dbReference>
<dbReference type="SUPFAM" id="SSF53850">
    <property type="entry name" value="Periplasmic binding protein-like II"/>
    <property type="match status" value="1"/>
</dbReference>
<protein>
    <submittedName>
        <fullName evidence="6">LysR family transcriptional regulator</fullName>
    </submittedName>
</protein>
<evidence type="ECO:0000313" key="7">
    <source>
        <dbReference type="Proteomes" id="UP000761264"/>
    </source>
</evidence>
<proteinExistence type="inferred from homology"/>
<name>A0A967F2B3_9PROT</name>
<dbReference type="Gene3D" id="1.10.10.10">
    <property type="entry name" value="Winged helix-like DNA-binding domain superfamily/Winged helix DNA-binding domain"/>
    <property type="match status" value="1"/>
</dbReference>
<organism evidence="6 7">
    <name type="scientific">Pelagibius litoralis</name>
    <dbReference type="NCBI Taxonomy" id="374515"/>
    <lineage>
        <taxon>Bacteria</taxon>
        <taxon>Pseudomonadati</taxon>
        <taxon>Pseudomonadota</taxon>
        <taxon>Alphaproteobacteria</taxon>
        <taxon>Rhodospirillales</taxon>
        <taxon>Rhodovibrionaceae</taxon>
        <taxon>Pelagibius</taxon>
    </lineage>
</organism>
<dbReference type="PRINTS" id="PR00039">
    <property type="entry name" value="HTHLYSR"/>
</dbReference>
<dbReference type="InterPro" id="IPR036390">
    <property type="entry name" value="WH_DNA-bd_sf"/>
</dbReference>
<dbReference type="EMBL" id="JAAQPH010000025">
    <property type="protein sequence ID" value="NIA71702.1"/>
    <property type="molecule type" value="Genomic_DNA"/>
</dbReference>
<comment type="caution">
    <text evidence="6">The sequence shown here is derived from an EMBL/GenBank/DDBJ whole genome shotgun (WGS) entry which is preliminary data.</text>
</comment>
<dbReference type="GO" id="GO:0043565">
    <property type="term" value="F:sequence-specific DNA binding"/>
    <property type="evidence" value="ECO:0007669"/>
    <property type="project" value="TreeGrafter"/>
</dbReference>
<dbReference type="InterPro" id="IPR005119">
    <property type="entry name" value="LysR_subst-bd"/>
</dbReference>
<keyword evidence="2" id="KW-0805">Transcription regulation</keyword>
<dbReference type="AlphaFoldDB" id="A0A967F2B3"/>
<dbReference type="Gene3D" id="3.40.190.10">
    <property type="entry name" value="Periplasmic binding protein-like II"/>
    <property type="match status" value="2"/>
</dbReference>
<evidence type="ECO:0000256" key="1">
    <source>
        <dbReference type="ARBA" id="ARBA00009437"/>
    </source>
</evidence>
<dbReference type="Pfam" id="PF03466">
    <property type="entry name" value="LysR_substrate"/>
    <property type="match status" value="1"/>
</dbReference>
<sequence>MRFRHHDSLRLFASIAEHGSFSAAAAALNLTKGAVSYQVHQLEEALGFALFHRRPRGIELTDAGRELRASVQTAFEDIERKIERLRSGVQQSVTLGLSTYLASRWLSPRLMTFMQAHPDIRLRLQPMVDLVDLRGAGVDLAIRWGKGDWPDLELEPLFPCPAFPTGAPGLAARIERDGLTAVFARTPLLIDREGSSAWADWHAAAGLSYLRHGGALAIPDPNVLVQAVIDGQGIALNDALVSDEITAGKLARLSPIELADYGYFIAYAPGALADPCVAALVGWLHEQAALMH</sequence>
<keyword evidence="4" id="KW-0804">Transcription</keyword>
<evidence type="ECO:0000259" key="5">
    <source>
        <dbReference type="PROSITE" id="PS50931"/>
    </source>
</evidence>
<evidence type="ECO:0000256" key="2">
    <source>
        <dbReference type="ARBA" id="ARBA00023015"/>
    </source>
</evidence>